<dbReference type="EMBL" id="CAUJNA010003837">
    <property type="protein sequence ID" value="CAJ1410719.1"/>
    <property type="molecule type" value="Genomic_DNA"/>
</dbReference>
<organism evidence="1 2">
    <name type="scientific">Effrenium voratum</name>
    <dbReference type="NCBI Taxonomy" id="2562239"/>
    <lineage>
        <taxon>Eukaryota</taxon>
        <taxon>Sar</taxon>
        <taxon>Alveolata</taxon>
        <taxon>Dinophyceae</taxon>
        <taxon>Suessiales</taxon>
        <taxon>Symbiodiniaceae</taxon>
        <taxon>Effrenium</taxon>
    </lineage>
</organism>
<accession>A0AA36NKE5</accession>
<evidence type="ECO:0000313" key="1">
    <source>
        <dbReference type="EMBL" id="CAJ1410719.1"/>
    </source>
</evidence>
<name>A0AA36NKE5_9DINO</name>
<protein>
    <submittedName>
        <fullName evidence="1">Uncharacterized protein</fullName>
    </submittedName>
</protein>
<proteinExistence type="predicted"/>
<sequence>MEPAWRDLLYNLQTVPIKPKDFERQVDWITARFHLVEVFSKNPALRDRVAKYGGIGRVWMACHQPRTARKEGCTWNREEEQEMWEDLRQALRLPLEVEERDERFGAWLGRQVGLARRVQLCPKLRSRLRKEGGLCNLFKKLQLEALSKKSTCASDFSGTSGIRTPEVWPEHPQATLNLWCWNLRAR</sequence>
<comment type="caution">
    <text evidence="1">The sequence shown here is derived from an EMBL/GenBank/DDBJ whole genome shotgun (WGS) entry which is preliminary data.</text>
</comment>
<dbReference type="Proteomes" id="UP001178507">
    <property type="component" value="Unassembled WGS sequence"/>
</dbReference>
<gene>
    <name evidence="1" type="ORF">EVOR1521_LOCUS31489</name>
</gene>
<evidence type="ECO:0000313" key="2">
    <source>
        <dbReference type="Proteomes" id="UP001178507"/>
    </source>
</evidence>
<keyword evidence="2" id="KW-1185">Reference proteome</keyword>
<dbReference type="AlphaFoldDB" id="A0AA36NKE5"/>
<reference evidence="1" key="1">
    <citation type="submission" date="2023-08" db="EMBL/GenBank/DDBJ databases">
        <authorList>
            <person name="Chen Y."/>
            <person name="Shah S."/>
            <person name="Dougan E. K."/>
            <person name="Thang M."/>
            <person name="Chan C."/>
        </authorList>
    </citation>
    <scope>NUCLEOTIDE SEQUENCE</scope>
</reference>